<comment type="caution">
    <text evidence="1">The sequence shown here is derived from an EMBL/GenBank/DDBJ whole genome shotgun (WGS) entry which is preliminary data.</text>
</comment>
<dbReference type="Proteomes" id="UP000782312">
    <property type="component" value="Unassembled WGS sequence"/>
</dbReference>
<evidence type="ECO:0000313" key="2">
    <source>
        <dbReference type="Proteomes" id="UP000782312"/>
    </source>
</evidence>
<dbReference type="AlphaFoldDB" id="A0A932MM59"/>
<reference evidence="1" key="1">
    <citation type="submission" date="2020-07" db="EMBL/GenBank/DDBJ databases">
        <title>Huge and variable diversity of episymbiotic CPR bacteria and DPANN archaea in groundwater ecosystems.</title>
        <authorList>
            <person name="He C.Y."/>
            <person name="Keren R."/>
            <person name="Whittaker M."/>
            <person name="Farag I.F."/>
            <person name="Doudna J."/>
            <person name="Cate J.H.D."/>
            <person name="Banfield J.F."/>
        </authorList>
    </citation>
    <scope>NUCLEOTIDE SEQUENCE</scope>
    <source>
        <strain evidence="1">NC_groundwater_763_Ag_S-0.2um_68_21</strain>
    </source>
</reference>
<organism evidence="1 2">
    <name type="scientific">Tectimicrobiota bacterium</name>
    <dbReference type="NCBI Taxonomy" id="2528274"/>
    <lineage>
        <taxon>Bacteria</taxon>
        <taxon>Pseudomonadati</taxon>
        <taxon>Nitrospinota/Tectimicrobiota group</taxon>
        <taxon>Candidatus Tectimicrobiota</taxon>
    </lineage>
</organism>
<evidence type="ECO:0000313" key="1">
    <source>
        <dbReference type="EMBL" id="MBI3126207.1"/>
    </source>
</evidence>
<gene>
    <name evidence="1" type="ORF">HYZ11_01210</name>
</gene>
<protein>
    <submittedName>
        <fullName evidence="1">Uncharacterized protein</fullName>
    </submittedName>
</protein>
<name>A0A932MM59_UNCTE</name>
<dbReference type="EMBL" id="JACPUR010000001">
    <property type="protein sequence ID" value="MBI3126207.1"/>
    <property type="molecule type" value="Genomic_DNA"/>
</dbReference>
<proteinExistence type="predicted"/>
<sequence length="96" mass="11299">MKRILMLAFAGLLFLGWGAGEASAWHRHRPRRESGVILRFDFGPPAYPYHAYEGPFYRGPYYRGPYYPSPYYYGPFYGGPSYRYYGAPRGPWRDRD</sequence>
<accession>A0A932MM59</accession>